<accession>A0ABT0PEJ3</accession>
<dbReference type="RefSeq" id="WP_249698742.1">
    <property type="nucleotide sequence ID" value="NZ_JAMFLX010000007.1"/>
</dbReference>
<dbReference type="InterPro" id="IPR051917">
    <property type="entry name" value="Transposase-Integrase"/>
</dbReference>
<protein>
    <submittedName>
        <fullName evidence="2">Helix-turn-helix domain-containing protein</fullName>
    </submittedName>
</protein>
<evidence type="ECO:0000313" key="2">
    <source>
        <dbReference type="EMBL" id="MCL6269676.1"/>
    </source>
</evidence>
<dbReference type="InterPro" id="IPR013324">
    <property type="entry name" value="RNA_pol_sigma_r3/r4-like"/>
</dbReference>
<reference evidence="2 3" key="1">
    <citation type="submission" date="2022-05" db="EMBL/GenBank/DDBJ databases">
        <authorList>
            <person name="Park J.-S."/>
        </authorList>
    </citation>
    <scope>NUCLEOTIDE SEQUENCE [LARGE SCALE GENOMIC DNA]</scope>
    <source>
        <strain evidence="2 3">2012CJ34-2</strain>
    </source>
</reference>
<dbReference type="EMBL" id="JAMFLX010000007">
    <property type="protein sequence ID" value="MCL6269676.1"/>
    <property type="molecule type" value="Genomic_DNA"/>
</dbReference>
<sequence>MGYKQLTEKDRVLIWSLRRERKSQAEIARILGCHRSTIGRELKRNSSLSGYDAHYAQIQASERKRHQGVESAEDYQGLINMLKNMNWSPEKQKEFLLRHHPEHQKMISKLMETKSKPE</sequence>
<dbReference type="Gene3D" id="1.10.10.60">
    <property type="entry name" value="Homeodomain-like"/>
    <property type="match status" value="1"/>
</dbReference>
<feature type="domain" description="Transposase IS30-like HTH" evidence="1">
    <location>
        <begin position="3"/>
        <end position="45"/>
    </location>
</feature>
<keyword evidence="3" id="KW-1185">Reference proteome</keyword>
<evidence type="ECO:0000313" key="3">
    <source>
        <dbReference type="Proteomes" id="UP001203338"/>
    </source>
</evidence>
<gene>
    <name evidence="2" type="ORF">M3P05_06955</name>
</gene>
<dbReference type="Proteomes" id="UP001203338">
    <property type="component" value="Unassembled WGS sequence"/>
</dbReference>
<dbReference type="SUPFAM" id="SSF88659">
    <property type="entry name" value="Sigma3 and sigma4 domains of RNA polymerase sigma factors"/>
    <property type="match status" value="1"/>
</dbReference>
<dbReference type="Pfam" id="PF13936">
    <property type="entry name" value="HTH_38"/>
    <property type="match status" value="1"/>
</dbReference>
<comment type="caution">
    <text evidence="2">The sequence shown here is derived from an EMBL/GenBank/DDBJ whole genome shotgun (WGS) entry which is preliminary data.</text>
</comment>
<proteinExistence type="predicted"/>
<dbReference type="PANTHER" id="PTHR10948">
    <property type="entry name" value="TRANSPOSASE"/>
    <property type="match status" value="1"/>
</dbReference>
<evidence type="ECO:0000259" key="1">
    <source>
        <dbReference type="Pfam" id="PF13936"/>
    </source>
</evidence>
<dbReference type="PANTHER" id="PTHR10948:SF23">
    <property type="entry name" value="TRANSPOSASE INSI FOR INSERTION SEQUENCE ELEMENT IS30A-RELATED"/>
    <property type="match status" value="1"/>
</dbReference>
<name>A0ABT0PEJ3_9GAMM</name>
<dbReference type="InterPro" id="IPR025246">
    <property type="entry name" value="IS30-like_HTH"/>
</dbReference>
<organism evidence="2 3">
    <name type="scientific">Parendozoicomonas callyspongiae</name>
    <dbReference type="NCBI Taxonomy" id="2942213"/>
    <lineage>
        <taxon>Bacteria</taxon>
        <taxon>Pseudomonadati</taxon>
        <taxon>Pseudomonadota</taxon>
        <taxon>Gammaproteobacteria</taxon>
        <taxon>Oceanospirillales</taxon>
        <taxon>Endozoicomonadaceae</taxon>
        <taxon>Parendozoicomonas</taxon>
    </lineage>
</organism>